<keyword evidence="1" id="KW-0812">Transmembrane</keyword>
<dbReference type="RefSeq" id="WP_190291779.1">
    <property type="nucleotide sequence ID" value="NZ_JABFCZ010000012.1"/>
</dbReference>
<dbReference type="Pfam" id="PF05751">
    <property type="entry name" value="FixH"/>
    <property type="match status" value="1"/>
</dbReference>
<organism evidence="2 3">
    <name type="scientific">Roseibium aggregatum</name>
    <dbReference type="NCBI Taxonomy" id="187304"/>
    <lineage>
        <taxon>Bacteria</taxon>
        <taxon>Pseudomonadati</taxon>
        <taxon>Pseudomonadota</taxon>
        <taxon>Alphaproteobacteria</taxon>
        <taxon>Hyphomicrobiales</taxon>
        <taxon>Stappiaceae</taxon>
        <taxon>Roseibium</taxon>
    </lineage>
</organism>
<dbReference type="EMBL" id="JABFCZ010000012">
    <property type="protein sequence ID" value="MBD1547025.1"/>
    <property type="molecule type" value="Genomic_DNA"/>
</dbReference>
<dbReference type="InterPro" id="IPR008620">
    <property type="entry name" value="FixH"/>
</dbReference>
<evidence type="ECO:0000256" key="1">
    <source>
        <dbReference type="SAM" id="Phobius"/>
    </source>
</evidence>
<dbReference type="Proteomes" id="UP000598467">
    <property type="component" value="Unassembled WGS sequence"/>
</dbReference>
<dbReference type="PIRSF" id="PIRSF011386">
    <property type="entry name" value="FixH"/>
    <property type="match status" value="1"/>
</dbReference>
<evidence type="ECO:0000313" key="3">
    <source>
        <dbReference type="Proteomes" id="UP000598467"/>
    </source>
</evidence>
<name>A0A926P0F6_9HYPH</name>
<reference evidence="2" key="1">
    <citation type="submission" date="2020-05" db="EMBL/GenBank/DDBJ databases">
        <title>Identification of trans-AT polyketide cluster in two marine bacteria, producers of a novel glutaramide-containing polyketide sesbanimide D and analogs.</title>
        <authorList>
            <person name="Kacar D."/>
            <person name="Rodriguez P."/>
            <person name="Canedo L."/>
            <person name="Gonzalez E."/>
            <person name="Galan B."/>
            <person name="De La Calle F."/>
            <person name="Garcia J.L."/>
        </authorList>
    </citation>
    <scope>NUCLEOTIDE SEQUENCE</scope>
    <source>
        <strain evidence="2">PHM038</strain>
    </source>
</reference>
<feature type="transmembrane region" description="Helical" evidence="1">
    <location>
        <begin position="20"/>
        <end position="40"/>
    </location>
</feature>
<dbReference type="AlphaFoldDB" id="A0A926P0F6"/>
<keyword evidence="1" id="KW-1133">Transmembrane helix</keyword>
<accession>A0A926P0F6</accession>
<evidence type="ECO:0000313" key="2">
    <source>
        <dbReference type="EMBL" id="MBD1547025.1"/>
    </source>
</evidence>
<comment type="caution">
    <text evidence="2">The sequence shown here is derived from an EMBL/GenBank/DDBJ whole genome shotgun (WGS) entry which is preliminary data.</text>
</comment>
<keyword evidence="1" id="KW-0472">Membrane</keyword>
<proteinExistence type="predicted"/>
<dbReference type="InterPro" id="IPR018037">
    <property type="entry name" value="FixH_proteobacterial"/>
</dbReference>
<gene>
    <name evidence="2" type="ORF">HK439_12185</name>
</gene>
<sequence length="168" mass="18393">MTTQSGMHHRKAFTGKTMLLWLFGFFGVVFAANGVFVWLAESSFPGVTVESAYSASQAYNQSIASAREQAARGWEVDAGLSRTKETAAHLEVTALDRTRSPLSGLAFTATLQHPAHDGKISVMLDERGSGRYSADLSDVPAGNWYLVLEAKSGEERVFRSENRVFLKD</sequence>
<protein>
    <submittedName>
        <fullName evidence="2">FixH family protein</fullName>
    </submittedName>
</protein>